<name>J3L041_ORYBR</name>
<sequence>MDDGWDPEQEINLAYRAHLLHDGELFLQTWNHRVLVIDGFDSSTGEPPSHWILDVPGYKPTTPNDCLSSCLGELSGVLHYAQPDTDGRSILVWSHGGGGGGGARRSEGTLKHRLSMSDAFGRDAFLRLEVDGFWSCYYDMDCLDLDRDVVFLRDYPRRKLLSYSVSTGQLTEIRAGVRRYLYYVPHCGMFPAQDQDDHGD</sequence>
<dbReference type="AlphaFoldDB" id="J3L041"/>
<proteinExistence type="predicted"/>
<dbReference type="HOGENOM" id="CLU_1369346_0_0_1"/>
<keyword evidence="2" id="KW-1185">Reference proteome</keyword>
<dbReference type="Gramene" id="OB01G25970.1">
    <property type="protein sequence ID" value="OB01G25970.1"/>
    <property type="gene ID" value="OB01G25970"/>
</dbReference>
<protein>
    <recommendedName>
        <fullName evidence="3">DUF295 domain-containing protein</fullName>
    </recommendedName>
</protein>
<reference evidence="1" key="1">
    <citation type="journal article" date="2013" name="Nat. Commun.">
        <title>Whole-genome sequencing of Oryza brachyantha reveals mechanisms underlying Oryza genome evolution.</title>
        <authorList>
            <person name="Chen J."/>
            <person name="Huang Q."/>
            <person name="Gao D."/>
            <person name="Wang J."/>
            <person name="Lang Y."/>
            <person name="Liu T."/>
            <person name="Li B."/>
            <person name="Bai Z."/>
            <person name="Luis Goicoechea J."/>
            <person name="Liang C."/>
            <person name="Chen C."/>
            <person name="Zhang W."/>
            <person name="Sun S."/>
            <person name="Liao Y."/>
            <person name="Zhang X."/>
            <person name="Yang L."/>
            <person name="Song C."/>
            <person name="Wang M."/>
            <person name="Shi J."/>
            <person name="Liu G."/>
            <person name="Liu J."/>
            <person name="Zhou H."/>
            <person name="Zhou W."/>
            <person name="Yu Q."/>
            <person name="An N."/>
            <person name="Chen Y."/>
            <person name="Cai Q."/>
            <person name="Wang B."/>
            <person name="Liu B."/>
            <person name="Min J."/>
            <person name="Huang Y."/>
            <person name="Wu H."/>
            <person name="Li Z."/>
            <person name="Zhang Y."/>
            <person name="Yin Y."/>
            <person name="Song W."/>
            <person name="Jiang J."/>
            <person name="Jackson S.A."/>
            <person name="Wing R.A."/>
            <person name="Wang J."/>
            <person name="Chen M."/>
        </authorList>
    </citation>
    <scope>NUCLEOTIDE SEQUENCE [LARGE SCALE GENOMIC DNA]</scope>
    <source>
        <strain evidence="1">cv. IRGC 101232</strain>
    </source>
</reference>
<evidence type="ECO:0008006" key="3">
    <source>
        <dbReference type="Google" id="ProtNLM"/>
    </source>
</evidence>
<reference evidence="1" key="2">
    <citation type="submission" date="2013-04" db="UniProtKB">
        <authorList>
            <consortium name="EnsemblPlants"/>
        </authorList>
    </citation>
    <scope>IDENTIFICATION</scope>
</reference>
<dbReference type="EnsemblPlants" id="OB01G25970.1">
    <property type="protein sequence ID" value="OB01G25970.1"/>
    <property type="gene ID" value="OB01G25970"/>
</dbReference>
<accession>J3L041</accession>
<evidence type="ECO:0000313" key="2">
    <source>
        <dbReference type="Proteomes" id="UP000006038"/>
    </source>
</evidence>
<evidence type="ECO:0000313" key="1">
    <source>
        <dbReference type="EnsemblPlants" id="OB01G25970.1"/>
    </source>
</evidence>
<organism evidence="1">
    <name type="scientific">Oryza brachyantha</name>
    <name type="common">malo sina</name>
    <dbReference type="NCBI Taxonomy" id="4533"/>
    <lineage>
        <taxon>Eukaryota</taxon>
        <taxon>Viridiplantae</taxon>
        <taxon>Streptophyta</taxon>
        <taxon>Embryophyta</taxon>
        <taxon>Tracheophyta</taxon>
        <taxon>Spermatophyta</taxon>
        <taxon>Magnoliopsida</taxon>
        <taxon>Liliopsida</taxon>
        <taxon>Poales</taxon>
        <taxon>Poaceae</taxon>
        <taxon>BOP clade</taxon>
        <taxon>Oryzoideae</taxon>
        <taxon>Oryzeae</taxon>
        <taxon>Oryzinae</taxon>
        <taxon>Oryza</taxon>
    </lineage>
</organism>
<dbReference type="Proteomes" id="UP000006038">
    <property type="component" value="Chromosome 1"/>
</dbReference>